<accession>A0ABY7JSR6</accession>
<evidence type="ECO:0000259" key="2">
    <source>
        <dbReference type="Pfam" id="PF05065"/>
    </source>
</evidence>
<gene>
    <name evidence="3" type="ORF">O0R46_09225</name>
</gene>
<dbReference type="Pfam" id="PF05065">
    <property type="entry name" value="Phage_capsid"/>
    <property type="match status" value="1"/>
</dbReference>
<reference evidence="3" key="1">
    <citation type="submission" date="2022-12" db="EMBL/GenBank/DDBJ databases">
        <title>Peptostreptococcus.</title>
        <authorList>
            <person name="Lee S.H."/>
        </authorList>
    </citation>
    <scope>NUCLEOTIDE SEQUENCE</scope>
    <source>
        <strain evidence="3">CBA3647</strain>
    </source>
</reference>
<proteinExistence type="predicted"/>
<comment type="subcellular location">
    <subcellularLocation>
        <location evidence="1">Virion</location>
    </subcellularLocation>
</comment>
<dbReference type="RefSeq" id="WP_269311449.1">
    <property type="nucleotide sequence ID" value="NZ_CP114052.1"/>
</dbReference>
<protein>
    <submittedName>
        <fullName evidence="3">Phage major capsid protein</fullName>
    </submittedName>
</protein>
<evidence type="ECO:0000313" key="4">
    <source>
        <dbReference type="Proteomes" id="UP001164187"/>
    </source>
</evidence>
<organism evidence="3 4">
    <name type="scientific">Peptostreptococcus equinus</name>
    <dbReference type="NCBI Taxonomy" id="3003601"/>
    <lineage>
        <taxon>Bacteria</taxon>
        <taxon>Bacillati</taxon>
        <taxon>Bacillota</taxon>
        <taxon>Clostridia</taxon>
        <taxon>Peptostreptococcales</taxon>
        <taxon>Peptostreptococcaceae</taxon>
        <taxon>Peptostreptococcus</taxon>
    </lineage>
</organism>
<name>A0ABY7JSR6_9FIRM</name>
<feature type="domain" description="Phage capsid-like C-terminal" evidence="2">
    <location>
        <begin position="11"/>
        <end position="188"/>
    </location>
</feature>
<sequence length="197" mass="22114">MKQNNNSKGLAKQFLQDTDVNIIDVIGKEFTKAAVRTENKSIITKLKELESTTITDIDGLVDALNVGLDPAIAETAKLVTNQTSFNYLDKLKDKDGHNLLQPCLTDSTKKMFKGKIIEVFSDEELSPKVSGNLTFYIGDPEEYIDFYELKGIEIAKSDEAGFKEYTTWLRAVERYDVQISDSKAMKLCEMKNPATVL</sequence>
<dbReference type="EMBL" id="CP114052">
    <property type="protein sequence ID" value="WAW14752.1"/>
    <property type="molecule type" value="Genomic_DNA"/>
</dbReference>
<evidence type="ECO:0000313" key="3">
    <source>
        <dbReference type="EMBL" id="WAW14752.1"/>
    </source>
</evidence>
<dbReference type="InterPro" id="IPR024455">
    <property type="entry name" value="Phage_capsid"/>
</dbReference>
<dbReference type="InterPro" id="IPR054612">
    <property type="entry name" value="Phage_capsid-like_C"/>
</dbReference>
<dbReference type="Proteomes" id="UP001164187">
    <property type="component" value="Chromosome"/>
</dbReference>
<dbReference type="SUPFAM" id="SSF56563">
    <property type="entry name" value="Major capsid protein gp5"/>
    <property type="match status" value="1"/>
</dbReference>
<dbReference type="NCBIfam" id="TIGR01554">
    <property type="entry name" value="major_cap_HK97"/>
    <property type="match status" value="1"/>
</dbReference>
<evidence type="ECO:0000256" key="1">
    <source>
        <dbReference type="ARBA" id="ARBA00004328"/>
    </source>
</evidence>
<keyword evidence="4" id="KW-1185">Reference proteome</keyword>